<protein>
    <submittedName>
        <fullName evidence="1">Uncharacterized protein</fullName>
    </submittedName>
</protein>
<evidence type="ECO:0000313" key="2">
    <source>
        <dbReference type="Proteomes" id="UP000756860"/>
    </source>
</evidence>
<evidence type="ECO:0000313" key="1">
    <source>
        <dbReference type="EMBL" id="MBT0652611.1"/>
    </source>
</evidence>
<comment type="caution">
    <text evidence="1">The sequence shown here is derived from an EMBL/GenBank/DDBJ whole genome shotgun (WGS) entry which is preliminary data.</text>
</comment>
<dbReference type="RefSeq" id="WP_214174543.1">
    <property type="nucleotide sequence ID" value="NZ_JAHCVK010000001.1"/>
</dbReference>
<organism evidence="1 2">
    <name type="scientific">Geomobilimonas luticola</name>
    <dbReference type="NCBI Taxonomy" id="1114878"/>
    <lineage>
        <taxon>Bacteria</taxon>
        <taxon>Pseudomonadati</taxon>
        <taxon>Thermodesulfobacteriota</taxon>
        <taxon>Desulfuromonadia</taxon>
        <taxon>Geobacterales</taxon>
        <taxon>Geobacteraceae</taxon>
        <taxon>Geomobilimonas</taxon>
    </lineage>
</organism>
<accession>A0ABS5SB76</accession>
<dbReference type="Proteomes" id="UP000756860">
    <property type="component" value="Unassembled WGS sequence"/>
</dbReference>
<reference evidence="1 2" key="1">
    <citation type="submission" date="2021-05" db="EMBL/GenBank/DDBJ databases">
        <title>The draft genome of Geobacter luticola JCM 17780.</title>
        <authorList>
            <person name="Xu Z."/>
            <person name="Masuda Y."/>
            <person name="Itoh H."/>
            <person name="Senoo K."/>
        </authorList>
    </citation>
    <scope>NUCLEOTIDE SEQUENCE [LARGE SCALE GENOMIC DNA]</scope>
    <source>
        <strain evidence="1 2">JCM 17780</strain>
    </source>
</reference>
<sequence>MLESLQDDDGLISLQNVDFDPIWPRKLFLKTNHQQVYIEPNAFGVADIILNRPDLISIAKLQLHESDLGMKGVPIFGLSFDLAVEKAKQARPRFLLKSMFKLIDPDKFHEYGLCATLVVHIRKDPEYIQIEAWQFIGAYSITYYLHGLLDSSCETFNHLDGATMIHEEDDARMLFENGIKMKGSYYQKRFRLDGVIDTKDALTLASAYLPNEQLNAEYFETSCESAI</sequence>
<gene>
    <name evidence="1" type="ORF">KI810_06055</name>
</gene>
<proteinExistence type="predicted"/>
<keyword evidence="2" id="KW-1185">Reference proteome</keyword>
<dbReference type="EMBL" id="JAHCVK010000001">
    <property type="protein sequence ID" value="MBT0652611.1"/>
    <property type="molecule type" value="Genomic_DNA"/>
</dbReference>
<name>A0ABS5SB76_9BACT</name>